<evidence type="ECO:0000256" key="4">
    <source>
        <dbReference type="PIRSR" id="PIRSR006806-1"/>
    </source>
</evidence>
<keyword evidence="3 4" id="KW-0067">ATP-binding</keyword>
<proteinExistence type="inferred from homology"/>
<keyword evidence="5" id="KW-0479">Metal-binding</keyword>
<dbReference type="Proteomes" id="UP000284006">
    <property type="component" value="Unassembled WGS sequence"/>
</dbReference>
<dbReference type="PANTHER" id="PTHR23407">
    <property type="entry name" value="ATPASE INHIBITOR/5-FORMYLTETRAHYDROFOLATE CYCLO-LIGASE"/>
    <property type="match status" value="1"/>
</dbReference>
<dbReference type="OrthoDB" id="9801938at2"/>
<reference evidence="7 8" key="1">
    <citation type="submission" date="2018-09" db="EMBL/GenBank/DDBJ databases">
        <authorList>
            <person name="Zhu H."/>
        </authorList>
    </citation>
    <scope>NUCLEOTIDE SEQUENCE [LARGE SCALE GENOMIC DNA]</scope>
    <source>
        <strain evidence="7 8">K1S02-61</strain>
    </source>
</reference>
<comment type="caution">
    <text evidence="7">The sequence shown here is derived from an EMBL/GenBank/DDBJ whole genome shotgun (WGS) entry which is preliminary data.</text>
</comment>
<keyword evidence="5" id="KW-0460">Magnesium</keyword>
<dbReference type="RefSeq" id="WP_119811874.1">
    <property type="nucleotide sequence ID" value="NZ_QYUP01000125.1"/>
</dbReference>
<evidence type="ECO:0000313" key="8">
    <source>
        <dbReference type="Proteomes" id="UP000284006"/>
    </source>
</evidence>
<dbReference type="GO" id="GO:0005524">
    <property type="term" value="F:ATP binding"/>
    <property type="evidence" value="ECO:0007669"/>
    <property type="project" value="UniProtKB-KW"/>
</dbReference>
<dbReference type="SUPFAM" id="SSF100950">
    <property type="entry name" value="NagB/RpiA/CoA transferase-like"/>
    <property type="match status" value="1"/>
</dbReference>
<evidence type="ECO:0000256" key="6">
    <source>
        <dbReference type="SAM" id="MobiDB-lite"/>
    </source>
</evidence>
<name>A0A418XQF1_9BURK</name>
<protein>
    <recommendedName>
        <fullName evidence="5">5-formyltetrahydrofolate cyclo-ligase</fullName>
        <ecNumber evidence="5">6.3.3.2</ecNumber>
    </recommendedName>
</protein>
<dbReference type="Gene3D" id="3.40.50.10420">
    <property type="entry name" value="NagB/RpiA/CoA transferase-like"/>
    <property type="match status" value="1"/>
</dbReference>
<evidence type="ECO:0000256" key="1">
    <source>
        <dbReference type="ARBA" id="ARBA00010638"/>
    </source>
</evidence>
<dbReference type="NCBIfam" id="TIGR02727">
    <property type="entry name" value="MTHFS_bact"/>
    <property type="match status" value="1"/>
</dbReference>
<evidence type="ECO:0000256" key="5">
    <source>
        <dbReference type="RuleBase" id="RU361279"/>
    </source>
</evidence>
<evidence type="ECO:0000313" key="7">
    <source>
        <dbReference type="EMBL" id="RJG14732.1"/>
    </source>
</evidence>
<feature type="compositionally biased region" description="Low complexity" evidence="6">
    <location>
        <begin position="10"/>
        <end position="19"/>
    </location>
</feature>
<gene>
    <name evidence="7" type="ORF">D3872_16740</name>
</gene>
<dbReference type="AlphaFoldDB" id="A0A418XQF1"/>
<keyword evidence="2 4" id="KW-0547">Nucleotide-binding</keyword>
<keyword evidence="7" id="KW-0436">Ligase</keyword>
<dbReference type="InterPro" id="IPR002698">
    <property type="entry name" value="FTHF_cligase"/>
</dbReference>
<feature type="binding site" evidence="4">
    <location>
        <position position="81"/>
    </location>
    <ligand>
        <name>substrate</name>
    </ligand>
</feature>
<dbReference type="GO" id="GO:0009396">
    <property type="term" value="P:folic acid-containing compound biosynthetic process"/>
    <property type="evidence" value="ECO:0007669"/>
    <property type="project" value="TreeGrafter"/>
</dbReference>
<evidence type="ECO:0000256" key="2">
    <source>
        <dbReference type="ARBA" id="ARBA00022741"/>
    </source>
</evidence>
<dbReference type="InterPro" id="IPR037171">
    <property type="entry name" value="NagB/RpiA_transferase-like"/>
</dbReference>
<dbReference type="PANTHER" id="PTHR23407:SF1">
    <property type="entry name" value="5-FORMYLTETRAHYDROFOLATE CYCLO-LIGASE"/>
    <property type="match status" value="1"/>
</dbReference>
<dbReference type="EMBL" id="QYUP01000125">
    <property type="protein sequence ID" value="RJG14732.1"/>
    <property type="molecule type" value="Genomic_DNA"/>
</dbReference>
<dbReference type="GO" id="GO:0035999">
    <property type="term" value="P:tetrahydrofolate interconversion"/>
    <property type="evidence" value="ECO:0007669"/>
    <property type="project" value="TreeGrafter"/>
</dbReference>
<keyword evidence="8" id="KW-1185">Reference proteome</keyword>
<sequence>MTGESRIPRSSAASPPSAAGDATPVVAEDKASLRKALHALRRALDPAVKQEWDARICEQLMAWWRHNKFENIGVYWPLAGEPDLLPAYGHLAAAGVRLALPVVLEKNAILGFAEWQPGEAMECDRMGVAVPKDLRAVERPEALVIPCLGFNAHGYRLGYGGGYYDRTLEAEPRPLTLGIAYAHSAAVFPDAPHDVALDLVITERTAPR</sequence>
<accession>A0A418XQF1</accession>
<dbReference type="EC" id="6.3.3.2" evidence="5"/>
<comment type="catalytic activity">
    <reaction evidence="5">
        <text>(6S)-5-formyl-5,6,7,8-tetrahydrofolate + ATP = (6R)-5,10-methenyltetrahydrofolate + ADP + phosphate</text>
        <dbReference type="Rhea" id="RHEA:10488"/>
        <dbReference type="ChEBI" id="CHEBI:30616"/>
        <dbReference type="ChEBI" id="CHEBI:43474"/>
        <dbReference type="ChEBI" id="CHEBI:57455"/>
        <dbReference type="ChEBI" id="CHEBI:57457"/>
        <dbReference type="ChEBI" id="CHEBI:456216"/>
        <dbReference type="EC" id="6.3.3.2"/>
    </reaction>
</comment>
<feature type="binding site" evidence="4">
    <location>
        <begin position="156"/>
        <end position="164"/>
    </location>
    <ligand>
        <name>ATP</name>
        <dbReference type="ChEBI" id="CHEBI:30616"/>
    </ligand>
</feature>
<feature type="binding site" evidence="4">
    <location>
        <begin position="30"/>
        <end position="34"/>
    </location>
    <ligand>
        <name>ATP</name>
        <dbReference type="ChEBI" id="CHEBI:30616"/>
    </ligand>
</feature>
<dbReference type="GO" id="GO:0046872">
    <property type="term" value="F:metal ion binding"/>
    <property type="evidence" value="ECO:0007669"/>
    <property type="project" value="UniProtKB-KW"/>
</dbReference>
<dbReference type="GO" id="GO:0030272">
    <property type="term" value="F:5-formyltetrahydrofolate cyclo-ligase activity"/>
    <property type="evidence" value="ECO:0007669"/>
    <property type="project" value="UniProtKB-EC"/>
</dbReference>
<comment type="similarity">
    <text evidence="1 5">Belongs to the 5-formyltetrahydrofolate cyclo-ligase family.</text>
</comment>
<evidence type="ECO:0000256" key="3">
    <source>
        <dbReference type="ARBA" id="ARBA00022840"/>
    </source>
</evidence>
<feature type="region of interest" description="Disordered" evidence="6">
    <location>
        <begin position="1"/>
        <end position="24"/>
    </location>
</feature>
<organism evidence="7 8">
    <name type="scientific">Massilia cavernae</name>
    <dbReference type="NCBI Taxonomy" id="2320864"/>
    <lineage>
        <taxon>Bacteria</taxon>
        <taxon>Pseudomonadati</taxon>
        <taxon>Pseudomonadota</taxon>
        <taxon>Betaproteobacteria</taxon>
        <taxon>Burkholderiales</taxon>
        <taxon>Oxalobacteraceae</taxon>
        <taxon>Telluria group</taxon>
        <taxon>Massilia</taxon>
    </lineage>
</organism>
<dbReference type="PIRSF" id="PIRSF006806">
    <property type="entry name" value="FTHF_cligase"/>
    <property type="match status" value="1"/>
</dbReference>
<comment type="cofactor">
    <cofactor evidence="5">
        <name>Mg(2+)</name>
        <dbReference type="ChEBI" id="CHEBI:18420"/>
    </cofactor>
</comment>
<dbReference type="InterPro" id="IPR024185">
    <property type="entry name" value="FTHF_cligase-like_sf"/>
</dbReference>
<dbReference type="Pfam" id="PF01812">
    <property type="entry name" value="5-FTHF_cyc-lig"/>
    <property type="match status" value="1"/>
</dbReference>